<dbReference type="Pfam" id="PF03762">
    <property type="entry name" value="VOMI"/>
    <property type="match status" value="1"/>
</dbReference>
<dbReference type="AlphaFoldDB" id="A0AAN8X2T7"/>
<keyword evidence="3" id="KW-1185">Reference proteome</keyword>
<reference evidence="2 3" key="1">
    <citation type="submission" date="2023-11" db="EMBL/GenBank/DDBJ databases">
        <title>Halocaridina rubra genome assembly.</title>
        <authorList>
            <person name="Smith C."/>
        </authorList>
    </citation>
    <scope>NUCLEOTIDE SEQUENCE [LARGE SCALE GENOMIC DNA]</scope>
    <source>
        <strain evidence="2">EP-1</strain>
        <tissue evidence="2">Whole</tissue>
    </source>
</reference>
<evidence type="ECO:0008006" key="4">
    <source>
        <dbReference type="Google" id="ProtNLM"/>
    </source>
</evidence>
<evidence type="ECO:0000256" key="1">
    <source>
        <dbReference type="SAM" id="SignalP"/>
    </source>
</evidence>
<dbReference type="Proteomes" id="UP001381693">
    <property type="component" value="Unassembled WGS sequence"/>
</dbReference>
<dbReference type="EMBL" id="JAXCGZ010013248">
    <property type="protein sequence ID" value="KAK7073138.1"/>
    <property type="molecule type" value="Genomic_DNA"/>
</dbReference>
<proteinExistence type="predicted"/>
<dbReference type="SUPFAM" id="SSF51092">
    <property type="entry name" value="Vitelline membrane outer protein-I (VMO-I)"/>
    <property type="match status" value="1"/>
</dbReference>
<dbReference type="Gene3D" id="2.100.10.20">
    <property type="entry name" value="Vitelline membrane outer layer protein I (VOMI)"/>
    <property type="match status" value="1"/>
</dbReference>
<feature type="signal peptide" evidence="1">
    <location>
        <begin position="1"/>
        <end position="17"/>
    </location>
</feature>
<protein>
    <recommendedName>
        <fullName evidence="4">Vitelline membrane outer layer protein 1</fullName>
    </recommendedName>
</protein>
<feature type="chain" id="PRO_5042820364" description="Vitelline membrane outer layer protein 1" evidence="1">
    <location>
        <begin position="18"/>
        <end position="228"/>
    </location>
</feature>
<dbReference type="InterPro" id="IPR036706">
    <property type="entry name" value="VOMI_sf"/>
</dbReference>
<dbReference type="PANTHER" id="PTHR18841">
    <property type="entry name" value="VITELLINE MEMBRANE OUTER LAYER PROTEIN I-RELATED"/>
    <property type="match status" value="1"/>
</dbReference>
<gene>
    <name evidence="2" type="ORF">SK128_005177</name>
</gene>
<dbReference type="PANTHER" id="PTHR18841:SF0">
    <property type="entry name" value="VITELLINE MEMBRANE OUTER LAYER 1 HOMOLOG A-RELATED"/>
    <property type="match status" value="1"/>
</dbReference>
<evidence type="ECO:0000313" key="3">
    <source>
        <dbReference type="Proteomes" id="UP001381693"/>
    </source>
</evidence>
<dbReference type="GO" id="GO:0005615">
    <property type="term" value="C:extracellular space"/>
    <property type="evidence" value="ECO:0007669"/>
    <property type="project" value="TreeGrafter"/>
</dbReference>
<accession>A0AAN8X2T7</accession>
<evidence type="ECO:0000313" key="2">
    <source>
        <dbReference type="EMBL" id="KAK7073138.1"/>
    </source>
</evidence>
<comment type="caution">
    <text evidence="2">The sequence shown here is derived from an EMBL/GenBank/DDBJ whole genome shotgun (WGS) entry which is preliminary data.</text>
</comment>
<name>A0AAN8X2T7_HALRR</name>
<dbReference type="InterPro" id="IPR005515">
    <property type="entry name" value="VOMI"/>
</dbReference>
<sequence length="228" mass="24866">MKLQIFVWLAILAYSHGSPSEMIQIDNGLNRGDWGPPDLCPNASWATSFEIKYAALGHIDDTALTGIRIYCQSSDGTLVGSAISEEATYGDWLDLRSCNAGEFFDAMRANVVPEQGDFGDDLGMDNLQMSCSDGVILDGLYGTPALTLEEESLKLAREHIVFEGKETEAVHVIINEKESTKDAGEWGSWAFCTTGLRICGIETRVERDTTLTDDAGVVDLIMYCCSTA</sequence>
<keyword evidence="1" id="KW-0732">Signal</keyword>
<organism evidence="2 3">
    <name type="scientific">Halocaridina rubra</name>
    <name type="common">Hawaiian red shrimp</name>
    <dbReference type="NCBI Taxonomy" id="373956"/>
    <lineage>
        <taxon>Eukaryota</taxon>
        <taxon>Metazoa</taxon>
        <taxon>Ecdysozoa</taxon>
        <taxon>Arthropoda</taxon>
        <taxon>Crustacea</taxon>
        <taxon>Multicrustacea</taxon>
        <taxon>Malacostraca</taxon>
        <taxon>Eumalacostraca</taxon>
        <taxon>Eucarida</taxon>
        <taxon>Decapoda</taxon>
        <taxon>Pleocyemata</taxon>
        <taxon>Caridea</taxon>
        <taxon>Atyoidea</taxon>
        <taxon>Atyidae</taxon>
        <taxon>Halocaridina</taxon>
    </lineage>
</organism>